<comment type="subcellular location">
    <subcellularLocation>
        <location evidence="1 10">Cell membrane</location>
        <topology evidence="1 10">Multi-pass membrane protein</topology>
    </subcellularLocation>
</comment>
<comment type="function">
    <text evidence="9 10">Fluoride-specific ion channel. Important for reducing fluoride concentration in the cell, thus reducing its toxicity.</text>
</comment>
<comment type="activity regulation">
    <text evidence="10">Na(+) is not transported, but it plays an essential structural role and its presence is essential for fluoride channel function.</text>
</comment>
<feature type="transmembrane region" description="Helical" evidence="10">
    <location>
        <begin position="75"/>
        <end position="93"/>
    </location>
</feature>
<gene>
    <name evidence="10" type="primary">fluC</name>
    <name evidence="10" type="synonym">crcB</name>
    <name evidence="12" type="ORF">D7I44_08930</name>
</gene>
<keyword evidence="2 10" id="KW-1003">Cell membrane</keyword>
<feature type="binding site" evidence="10">
    <location>
        <position position="85"/>
    </location>
    <ligand>
        <name>Na(+)</name>
        <dbReference type="ChEBI" id="CHEBI:29101"/>
        <note>structural</note>
    </ligand>
</feature>
<feature type="transmembrane region" description="Helical" evidence="10">
    <location>
        <begin position="12"/>
        <end position="30"/>
    </location>
</feature>
<dbReference type="GO" id="GO:0062054">
    <property type="term" value="F:fluoride channel activity"/>
    <property type="evidence" value="ECO:0007669"/>
    <property type="project" value="UniProtKB-UniRule"/>
</dbReference>
<feature type="compositionally biased region" description="Acidic residues" evidence="11">
    <location>
        <begin position="175"/>
        <end position="189"/>
    </location>
</feature>
<dbReference type="Pfam" id="PF02537">
    <property type="entry name" value="CRCB"/>
    <property type="match status" value="1"/>
</dbReference>
<feature type="transmembrane region" description="Helical" evidence="10">
    <location>
        <begin position="113"/>
        <end position="135"/>
    </location>
</feature>
<keyword evidence="10" id="KW-0813">Transport</keyword>
<protein>
    <recommendedName>
        <fullName evidence="10">Fluoride-specific ion channel FluC</fullName>
    </recommendedName>
</protein>
<dbReference type="PANTHER" id="PTHR28259">
    <property type="entry name" value="FLUORIDE EXPORT PROTEIN 1-RELATED"/>
    <property type="match status" value="1"/>
</dbReference>
<dbReference type="EMBL" id="CP032624">
    <property type="protein sequence ID" value="AYG03646.1"/>
    <property type="molecule type" value="Genomic_DNA"/>
</dbReference>
<keyword evidence="10" id="KW-0406">Ion transport</keyword>
<keyword evidence="3 10" id="KW-0812">Transmembrane</keyword>
<keyword evidence="4 10" id="KW-1133">Transmembrane helix</keyword>
<keyword evidence="6 10" id="KW-0407">Ion channel</keyword>
<dbReference type="OrthoDB" id="4408652at2"/>
<dbReference type="GO" id="GO:0140114">
    <property type="term" value="P:cellular detoxification of fluoride"/>
    <property type="evidence" value="ECO:0007669"/>
    <property type="project" value="UniProtKB-UniRule"/>
</dbReference>
<sequence>MPDSPLHLRPLPVLLVFVGGAVGTVSRYLLGLVIPSLNGFPLPTFLVNLVGAFTLGVLLEGLLRGGNDVGWRQRVRLLCGPGFLGGFTTYSSLSVETVLLTENGQYVMGGGYAVASLVLGVGAAAAGVWVAANVFRVPTVIPGSEHSTITSTRTLHLAQPARSSAPEPAGSWVDPDAEQLDDDSEGGLR</sequence>
<dbReference type="GO" id="GO:0046872">
    <property type="term" value="F:metal ion binding"/>
    <property type="evidence" value="ECO:0007669"/>
    <property type="project" value="UniProtKB-KW"/>
</dbReference>
<feature type="binding site" evidence="10">
    <location>
        <position position="88"/>
    </location>
    <ligand>
        <name>Na(+)</name>
        <dbReference type="ChEBI" id="CHEBI:29101"/>
        <note>structural</note>
    </ligand>
</feature>
<evidence type="ECO:0000256" key="4">
    <source>
        <dbReference type="ARBA" id="ARBA00022989"/>
    </source>
</evidence>
<dbReference type="PANTHER" id="PTHR28259:SF1">
    <property type="entry name" value="FLUORIDE EXPORT PROTEIN 1-RELATED"/>
    <property type="match status" value="1"/>
</dbReference>
<evidence type="ECO:0000256" key="11">
    <source>
        <dbReference type="SAM" id="MobiDB-lite"/>
    </source>
</evidence>
<evidence type="ECO:0000256" key="1">
    <source>
        <dbReference type="ARBA" id="ARBA00004651"/>
    </source>
</evidence>
<organism evidence="12 13">
    <name type="scientific">Gryllotalpicola protaetiae</name>
    <dbReference type="NCBI Taxonomy" id="2419771"/>
    <lineage>
        <taxon>Bacteria</taxon>
        <taxon>Bacillati</taxon>
        <taxon>Actinomycetota</taxon>
        <taxon>Actinomycetes</taxon>
        <taxon>Micrococcales</taxon>
        <taxon>Microbacteriaceae</taxon>
        <taxon>Gryllotalpicola</taxon>
    </lineage>
</organism>
<keyword evidence="13" id="KW-1185">Reference proteome</keyword>
<evidence type="ECO:0000256" key="7">
    <source>
        <dbReference type="ARBA" id="ARBA00035120"/>
    </source>
</evidence>
<name>A0A387BRN8_9MICO</name>
<dbReference type="InterPro" id="IPR003691">
    <property type="entry name" value="FluC"/>
</dbReference>
<dbReference type="GO" id="GO:0005886">
    <property type="term" value="C:plasma membrane"/>
    <property type="evidence" value="ECO:0007669"/>
    <property type="project" value="UniProtKB-SubCell"/>
</dbReference>
<keyword evidence="10" id="KW-0479">Metal-binding</keyword>
<comment type="catalytic activity">
    <reaction evidence="8">
        <text>fluoride(in) = fluoride(out)</text>
        <dbReference type="Rhea" id="RHEA:76159"/>
        <dbReference type="ChEBI" id="CHEBI:17051"/>
    </reaction>
    <physiologicalReaction direction="left-to-right" evidence="8">
        <dbReference type="Rhea" id="RHEA:76160"/>
    </physiologicalReaction>
</comment>
<evidence type="ECO:0000256" key="5">
    <source>
        <dbReference type="ARBA" id="ARBA00023136"/>
    </source>
</evidence>
<evidence type="ECO:0000313" key="12">
    <source>
        <dbReference type="EMBL" id="AYG03646.1"/>
    </source>
</evidence>
<evidence type="ECO:0000256" key="8">
    <source>
        <dbReference type="ARBA" id="ARBA00035585"/>
    </source>
</evidence>
<reference evidence="12 13" key="1">
    <citation type="submission" date="2018-09" db="EMBL/GenBank/DDBJ databases">
        <title>Genome sequencing of strain 2DFW10M-5.</title>
        <authorList>
            <person name="Heo J."/>
            <person name="Kim S.-J."/>
            <person name="Kwon S.-W."/>
        </authorList>
    </citation>
    <scope>NUCLEOTIDE SEQUENCE [LARGE SCALE GENOMIC DNA]</scope>
    <source>
        <strain evidence="12 13">2DFW10M-5</strain>
    </source>
</reference>
<proteinExistence type="inferred from homology"/>
<evidence type="ECO:0000313" key="13">
    <source>
        <dbReference type="Proteomes" id="UP000275069"/>
    </source>
</evidence>
<feature type="transmembrane region" description="Helical" evidence="10">
    <location>
        <begin position="42"/>
        <end position="63"/>
    </location>
</feature>
<dbReference type="KEGG" id="gry:D7I44_08930"/>
<dbReference type="Proteomes" id="UP000275069">
    <property type="component" value="Chromosome"/>
</dbReference>
<keyword evidence="5 10" id="KW-0472">Membrane</keyword>
<evidence type="ECO:0000256" key="9">
    <source>
        <dbReference type="ARBA" id="ARBA00049940"/>
    </source>
</evidence>
<evidence type="ECO:0000256" key="10">
    <source>
        <dbReference type="HAMAP-Rule" id="MF_00454"/>
    </source>
</evidence>
<dbReference type="HAMAP" id="MF_00454">
    <property type="entry name" value="FluC"/>
    <property type="match status" value="1"/>
</dbReference>
<keyword evidence="10" id="KW-0915">Sodium</keyword>
<feature type="region of interest" description="Disordered" evidence="11">
    <location>
        <begin position="158"/>
        <end position="189"/>
    </location>
</feature>
<dbReference type="AlphaFoldDB" id="A0A387BRN8"/>
<evidence type="ECO:0000256" key="6">
    <source>
        <dbReference type="ARBA" id="ARBA00023303"/>
    </source>
</evidence>
<evidence type="ECO:0000256" key="2">
    <source>
        <dbReference type="ARBA" id="ARBA00022475"/>
    </source>
</evidence>
<comment type="similarity">
    <text evidence="7 10">Belongs to the fluoride channel Fluc/FEX (TC 1.A.43) family.</text>
</comment>
<dbReference type="RefSeq" id="WP_120789179.1">
    <property type="nucleotide sequence ID" value="NZ_CP032624.1"/>
</dbReference>
<evidence type="ECO:0000256" key="3">
    <source>
        <dbReference type="ARBA" id="ARBA00022692"/>
    </source>
</evidence>
<accession>A0A387BRN8</accession>